<keyword evidence="5" id="KW-1185">Reference proteome</keyword>
<dbReference type="Gene3D" id="1.10.472.80">
    <property type="entry name" value="Ypt/Rab-GAP domain of gyp1p, domain 3"/>
    <property type="match status" value="1"/>
</dbReference>
<dbReference type="EnsemblMetazoa" id="CLYHEMT001464.1">
    <property type="protein sequence ID" value="CLYHEMP001464.1"/>
    <property type="gene ID" value="CLYHEMG001464"/>
</dbReference>
<organism evidence="4 5">
    <name type="scientific">Clytia hemisphaerica</name>
    <dbReference type="NCBI Taxonomy" id="252671"/>
    <lineage>
        <taxon>Eukaryota</taxon>
        <taxon>Metazoa</taxon>
        <taxon>Cnidaria</taxon>
        <taxon>Hydrozoa</taxon>
        <taxon>Hydroidolina</taxon>
        <taxon>Leptothecata</taxon>
        <taxon>Obeliida</taxon>
        <taxon>Clytiidae</taxon>
        <taxon>Clytia</taxon>
    </lineage>
</organism>
<sequence length="401" mass="46857">MQIKFCIAPIDRSKMDIEVEQNEKENDEEQTINSSSGESSDSESDSTLPRTLTAPTKLDRHGFIVGHRLHDKVSSLPNPGYTTTIGKRRERKWLSMFVNWDSYIRRNPKQLRRRCRKGIPQAVRSLAWQHLCGAHKLHEQNPKLFDKLLESEEGSKWSNIIKRDIPRTFRHHTMFKEDKGLGAGQLYQVLLAFSAHVPTIGYNQALAPLAAVMLMHMPPDECFWVLVSVCRYYVPGYYGDKMEAMRLDGLIFERLLRKYLPYIYRHMKSYNIDPLMYIVEWFVCVFARCLPFQTVLRVWDVFFCEGVKVLFKVGLAILKLVFPSASSLSDKDDFQTTQILLDLPKDVTIDTILIPEVLKYNIEEREFQKFHQDVYRENPELSLSRYFSLNVKLDEQDEESD</sequence>
<keyword evidence="1" id="KW-0343">GTPase activation</keyword>
<dbReference type="OrthoDB" id="159449at2759"/>
<dbReference type="GeneID" id="136800619"/>
<feature type="region of interest" description="Disordered" evidence="2">
    <location>
        <begin position="16"/>
        <end position="53"/>
    </location>
</feature>
<accession>A0A7M5V0I9</accession>
<proteinExistence type="predicted"/>
<evidence type="ECO:0000256" key="1">
    <source>
        <dbReference type="ARBA" id="ARBA00022468"/>
    </source>
</evidence>
<feature type="domain" description="Rab-GAP TBC" evidence="3">
    <location>
        <begin position="118"/>
        <end position="306"/>
    </location>
</feature>
<dbReference type="PROSITE" id="PS50086">
    <property type="entry name" value="TBC_RABGAP"/>
    <property type="match status" value="1"/>
</dbReference>
<evidence type="ECO:0000313" key="4">
    <source>
        <dbReference type="EnsemblMetazoa" id="CLYHEMP001464.1"/>
    </source>
</evidence>
<dbReference type="GO" id="GO:0031267">
    <property type="term" value="F:small GTPase binding"/>
    <property type="evidence" value="ECO:0007669"/>
    <property type="project" value="TreeGrafter"/>
</dbReference>
<dbReference type="InterPro" id="IPR035969">
    <property type="entry name" value="Rab-GAP_TBC_sf"/>
</dbReference>
<name>A0A7M5V0I9_9CNID</name>
<dbReference type="PANTHER" id="PTHR47219:SF4">
    <property type="entry name" value="TBC1 DOMAIN FAMILY MEMBER 10A"/>
    <property type="match status" value="1"/>
</dbReference>
<dbReference type="InterPro" id="IPR050302">
    <property type="entry name" value="Rab_GAP_TBC_domain"/>
</dbReference>
<dbReference type="Pfam" id="PF00566">
    <property type="entry name" value="RabGAP-TBC"/>
    <property type="match status" value="1"/>
</dbReference>
<dbReference type="FunFam" id="1.10.472.80:FF:000008">
    <property type="entry name" value="TBC1 domain family member 10A"/>
    <property type="match status" value="1"/>
</dbReference>
<reference evidence="4" key="1">
    <citation type="submission" date="2021-01" db="UniProtKB">
        <authorList>
            <consortium name="EnsemblMetazoa"/>
        </authorList>
    </citation>
    <scope>IDENTIFICATION</scope>
</reference>
<dbReference type="SMART" id="SM00164">
    <property type="entry name" value="TBC"/>
    <property type="match status" value="1"/>
</dbReference>
<dbReference type="GO" id="GO:0005096">
    <property type="term" value="F:GTPase activator activity"/>
    <property type="evidence" value="ECO:0007669"/>
    <property type="project" value="UniProtKB-KW"/>
</dbReference>
<dbReference type="GO" id="GO:0005886">
    <property type="term" value="C:plasma membrane"/>
    <property type="evidence" value="ECO:0007669"/>
    <property type="project" value="UniProtKB-ARBA"/>
</dbReference>
<dbReference type="Gene3D" id="1.10.8.270">
    <property type="entry name" value="putative rabgap domain of human tbc1 domain family member 14 like domains"/>
    <property type="match status" value="1"/>
</dbReference>
<dbReference type="Gene3D" id="1.10.10.750">
    <property type="entry name" value="Ypt/Rab-GAP domain of gyp1p, domain 1"/>
    <property type="match status" value="1"/>
</dbReference>
<evidence type="ECO:0000259" key="3">
    <source>
        <dbReference type="PROSITE" id="PS50086"/>
    </source>
</evidence>
<protein>
    <recommendedName>
        <fullName evidence="3">Rab-GAP TBC domain-containing protein</fullName>
    </recommendedName>
</protein>
<evidence type="ECO:0000313" key="5">
    <source>
        <dbReference type="Proteomes" id="UP000594262"/>
    </source>
</evidence>
<dbReference type="Proteomes" id="UP000594262">
    <property type="component" value="Unplaced"/>
</dbReference>
<dbReference type="FunFam" id="1.10.8.270:FF:000007">
    <property type="entry name" value="TBC1 domain family member 10A"/>
    <property type="match status" value="1"/>
</dbReference>
<dbReference type="InterPro" id="IPR000195">
    <property type="entry name" value="Rab-GAP-TBC_dom"/>
</dbReference>
<dbReference type="RefSeq" id="XP_066913367.1">
    <property type="nucleotide sequence ID" value="XM_067057266.1"/>
</dbReference>
<dbReference type="FunFam" id="1.10.10.750:FF:000001">
    <property type="entry name" value="TBC1 domain family member 10A"/>
    <property type="match status" value="1"/>
</dbReference>
<dbReference type="PANTHER" id="PTHR47219">
    <property type="entry name" value="RAB GTPASE-ACTIVATING PROTEIN 1-LIKE"/>
    <property type="match status" value="1"/>
</dbReference>
<dbReference type="AlphaFoldDB" id="A0A7M5V0I9"/>
<evidence type="ECO:0000256" key="2">
    <source>
        <dbReference type="SAM" id="MobiDB-lite"/>
    </source>
</evidence>
<dbReference type="SUPFAM" id="SSF47923">
    <property type="entry name" value="Ypt/Rab-GAP domain of gyp1p"/>
    <property type="match status" value="2"/>
</dbReference>